<keyword evidence="4" id="KW-0067">ATP-binding</keyword>
<keyword evidence="6" id="KW-0614">Plasmid</keyword>
<dbReference type="CDD" id="cd14014">
    <property type="entry name" value="STKc_PknB_like"/>
    <property type="match status" value="1"/>
</dbReference>
<dbReference type="PANTHER" id="PTHR43289:SF6">
    <property type="entry name" value="SERINE_THREONINE-PROTEIN KINASE NEKL-3"/>
    <property type="match status" value="1"/>
</dbReference>
<dbReference type="Gene3D" id="3.30.200.20">
    <property type="entry name" value="Phosphorylase Kinase, domain 1"/>
    <property type="match status" value="1"/>
</dbReference>
<gene>
    <name evidence="6" type="ORF">ATM17_40445</name>
</gene>
<dbReference type="InterPro" id="IPR000719">
    <property type="entry name" value="Prot_kinase_dom"/>
</dbReference>
<keyword evidence="1" id="KW-0808">Transferase</keyword>
<keyword evidence="3" id="KW-0418">Kinase</keyword>
<dbReference type="AlphaFoldDB" id="A0AAC9FHT6"/>
<accession>A0AAC9FHT6</accession>
<protein>
    <recommendedName>
        <fullName evidence="5">Protein kinase domain-containing protein</fullName>
    </recommendedName>
</protein>
<dbReference type="Proteomes" id="UP000076088">
    <property type="component" value="Plasmid unnamed2"/>
</dbReference>
<dbReference type="RefSeq" id="WP_054735638.1">
    <property type="nucleotide sequence ID" value="NZ_CP009431.1"/>
</dbReference>
<keyword evidence="7" id="KW-1185">Reference proteome</keyword>
<keyword evidence="2" id="KW-0547">Nucleotide-binding</keyword>
<dbReference type="Pfam" id="PF00069">
    <property type="entry name" value="Pkinase"/>
    <property type="match status" value="1"/>
</dbReference>
<reference evidence="6 7" key="2">
    <citation type="journal article" date="2016" name="Genome Announc.">
        <title>Complete Genome Sequence of Sphingopyxis macrogoltabida Strain 203N (NBRC 111659), a Polyethylene Glycol Degrader.</title>
        <authorList>
            <person name="Ohtsubo Y."/>
            <person name="Nonoyama S."/>
            <person name="Nagata Y."/>
            <person name="Numata M."/>
            <person name="Tsuchikane K."/>
            <person name="Hosoyama A."/>
            <person name="Yamazoe A."/>
            <person name="Tsuda M."/>
            <person name="Fujita N."/>
            <person name="Kawai F."/>
        </authorList>
    </citation>
    <scope>NUCLEOTIDE SEQUENCE [LARGE SCALE GENOMIC DNA]</scope>
    <source>
        <strain evidence="6 7">203N</strain>
    </source>
</reference>
<evidence type="ECO:0000259" key="5">
    <source>
        <dbReference type="PROSITE" id="PS50011"/>
    </source>
</evidence>
<evidence type="ECO:0000313" key="7">
    <source>
        <dbReference type="Proteomes" id="UP000076088"/>
    </source>
</evidence>
<dbReference type="SMART" id="SM00220">
    <property type="entry name" value="S_TKc"/>
    <property type="match status" value="1"/>
</dbReference>
<dbReference type="InterPro" id="IPR011009">
    <property type="entry name" value="Kinase-like_dom_sf"/>
</dbReference>
<dbReference type="GO" id="GO:0004674">
    <property type="term" value="F:protein serine/threonine kinase activity"/>
    <property type="evidence" value="ECO:0007669"/>
    <property type="project" value="TreeGrafter"/>
</dbReference>
<reference evidence="7" key="1">
    <citation type="submission" date="2015-11" db="EMBL/GenBank/DDBJ databases">
        <title>Complete genome sequence of a polyethylene-glycol degrader Sphingopyxis macrogoltabida 203N (NBRC 111659).</title>
        <authorList>
            <person name="Yoshiyuki O."/>
            <person name="Shouta N."/>
            <person name="Nagata Y."/>
            <person name="Numata M."/>
            <person name="Tsuchikane K."/>
            <person name="Hosoyama A."/>
            <person name="Yamazoe A."/>
            <person name="Tsuda M."/>
            <person name="Fujita N."/>
            <person name="Kawai F."/>
        </authorList>
    </citation>
    <scope>NUCLEOTIDE SEQUENCE [LARGE SCALE GENOMIC DNA]</scope>
    <source>
        <strain evidence="7">203N</strain>
        <plasmid evidence="7">unnamed2</plasmid>
    </source>
</reference>
<sequence>MTSLIYFDPDELGKGRYFEIDDTLVAEDGRSYSLGDWIARGGNGSVFRCVERSSGTEYAIKFLMQPRGRILKRFYREVRLLKELQHEHIVRYRGTGRTRHSGGTRGLRCPFLIMELADSSLSDIASKSRIPPEIYVGQFRGLARGLANLHAKAIHRDIKPENILVSGDRWLLSDYGLCRFSDRPELDITPSDQAIGPKYWLSPEAHNRRLGQGDAICQASDVFQLASVFWYVATGRHPCGLLTVDDWRGPARLFEPIQRALQHQKSRRPADGVAFAAAIEAAIDA</sequence>
<name>A0AAC9FHT6_SPHMC</name>
<dbReference type="Gene3D" id="1.10.510.10">
    <property type="entry name" value="Transferase(Phosphotransferase) domain 1"/>
    <property type="match status" value="1"/>
</dbReference>
<evidence type="ECO:0000256" key="3">
    <source>
        <dbReference type="ARBA" id="ARBA00022777"/>
    </source>
</evidence>
<organism evidence="6 7">
    <name type="scientific">Sphingopyxis macrogoltabida</name>
    <name type="common">Sphingomonas macrogoltabidus</name>
    <dbReference type="NCBI Taxonomy" id="33050"/>
    <lineage>
        <taxon>Bacteria</taxon>
        <taxon>Pseudomonadati</taxon>
        <taxon>Pseudomonadota</taxon>
        <taxon>Alphaproteobacteria</taxon>
        <taxon>Sphingomonadales</taxon>
        <taxon>Sphingomonadaceae</taxon>
        <taxon>Sphingopyxis</taxon>
    </lineage>
</organism>
<dbReference type="PROSITE" id="PS50011">
    <property type="entry name" value="PROTEIN_KINASE_DOM"/>
    <property type="match status" value="1"/>
</dbReference>
<dbReference type="SUPFAM" id="SSF56112">
    <property type="entry name" value="Protein kinase-like (PK-like)"/>
    <property type="match status" value="1"/>
</dbReference>
<geneLocation type="plasmid" evidence="6 7">
    <name>unnamed2</name>
</geneLocation>
<evidence type="ECO:0000256" key="1">
    <source>
        <dbReference type="ARBA" id="ARBA00022679"/>
    </source>
</evidence>
<dbReference type="GO" id="GO:0005524">
    <property type="term" value="F:ATP binding"/>
    <property type="evidence" value="ECO:0007669"/>
    <property type="project" value="UniProtKB-KW"/>
</dbReference>
<evidence type="ECO:0000256" key="4">
    <source>
        <dbReference type="ARBA" id="ARBA00022840"/>
    </source>
</evidence>
<dbReference type="EMBL" id="CP013346">
    <property type="protein sequence ID" value="AMU92948.1"/>
    <property type="molecule type" value="Genomic_DNA"/>
</dbReference>
<dbReference type="PANTHER" id="PTHR43289">
    <property type="entry name" value="MITOGEN-ACTIVATED PROTEIN KINASE KINASE KINASE 20-RELATED"/>
    <property type="match status" value="1"/>
</dbReference>
<feature type="domain" description="Protein kinase" evidence="5">
    <location>
        <begin position="32"/>
        <end position="285"/>
    </location>
</feature>
<proteinExistence type="predicted"/>
<evidence type="ECO:0000256" key="2">
    <source>
        <dbReference type="ARBA" id="ARBA00022741"/>
    </source>
</evidence>
<evidence type="ECO:0000313" key="6">
    <source>
        <dbReference type="EMBL" id="AMU92948.1"/>
    </source>
</evidence>
<dbReference type="KEGG" id="smaz:LH19_28445"/>